<evidence type="ECO:0000259" key="7">
    <source>
        <dbReference type="Pfam" id="PF25967"/>
    </source>
</evidence>
<keyword evidence="9" id="KW-1185">Reference proteome</keyword>
<comment type="similarity">
    <text evidence="2">Belongs to the membrane fusion protein (MFP) (TC 8.A.1) family.</text>
</comment>
<keyword evidence="4" id="KW-0175">Coiled coil</keyword>
<keyword evidence="5" id="KW-1133">Transmembrane helix</keyword>
<feature type="coiled-coil region" evidence="4">
    <location>
        <begin position="113"/>
        <end position="161"/>
    </location>
</feature>
<dbReference type="Gene3D" id="2.40.50.100">
    <property type="match status" value="1"/>
</dbReference>
<dbReference type="Pfam" id="PF25917">
    <property type="entry name" value="BSH_RND"/>
    <property type="match status" value="1"/>
</dbReference>
<feature type="domain" description="Multidrug resistance protein MdtA-like barrel-sandwich hybrid" evidence="6">
    <location>
        <begin position="77"/>
        <end position="250"/>
    </location>
</feature>
<dbReference type="NCBIfam" id="TIGR01730">
    <property type="entry name" value="RND_mfp"/>
    <property type="match status" value="1"/>
</dbReference>
<evidence type="ECO:0000256" key="1">
    <source>
        <dbReference type="ARBA" id="ARBA00004196"/>
    </source>
</evidence>
<dbReference type="GO" id="GO:1990281">
    <property type="term" value="C:efflux pump complex"/>
    <property type="evidence" value="ECO:0007669"/>
    <property type="project" value="TreeGrafter"/>
</dbReference>
<accession>A0A518AZC2</accession>
<feature type="transmembrane region" description="Helical" evidence="5">
    <location>
        <begin position="12"/>
        <end position="29"/>
    </location>
</feature>
<dbReference type="KEGG" id="knv:Pan216_08930"/>
<dbReference type="EMBL" id="CP036279">
    <property type="protein sequence ID" value="QDU60056.1"/>
    <property type="molecule type" value="Genomic_DNA"/>
</dbReference>
<name>A0A518AZC2_9BACT</name>
<dbReference type="SUPFAM" id="SSF111369">
    <property type="entry name" value="HlyD-like secretion proteins"/>
    <property type="match status" value="1"/>
</dbReference>
<evidence type="ECO:0000256" key="3">
    <source>
        <dbReference type="ARBA" id="ARBA00022448"/>
    </source>
</evidence>
<evidence type="ECO:0000259" key="6">
    <source>
        <dbReference type="Pfam" id="PF25917"/>
    </source>
</evidence>
<keyword evidence="5" id="KW-0812">Transmembrane</keyword>
<evidence type="ECO:0000256" key="2">
    <source>
        <dbReference type="ARBA" id="ARBA00009477"/>
    </source>
</evidence>
<protein>
    <submittedName>
        <fullName evidence="8">Multidrug resistance protein MdtA</fullName>
    </submittedName>
</protein>
<dbReference type="InterPro" id="IPR058627">
    <property type="entry name" value="MdtA-like_C"/>
</dbReference>
<dbReference type="Gene3D" id="2.40.30.170">
    <property type="match status" value="1"/>
</dbReference>
<dbReference type="InterPro" id="IPR006143">
    <property type="entry name" value="RND_pump_MFP"/>
</dbReference>
<dbReference type="AlphaFoldDB" id="A0A518AZC2"/>
<dbReference type="Pfam" id="PF25967">
    <property type="entry name" value="RND-MFP_C"/>
    <property type="match status" value="1"/>
</dbReference>
<gene>
    <name evidence="8" type="primary">mdtA_1</name>
    <name evidence="8" type="ORF">Pan216_08930</name>
</gene>
<evidence type="ECO:0000256" key="5">
    <source>
        <dbReference type="SAM" id="Phobius"/>
    </source>
</evidence>
<evidence type="ECO:0000256" key="4">
    <source>
        <dbReference type="SAM" id="Coils"/>
    </source>
</evidence>
<dbReference type="Gene3D" id="2.40.420.20">
    <property type="match status" value="1"/>
</dbReference>
<dbReference type="GO" id="GO:0015562">
    <property type="term" value="F:efflux transmembrane transporter activity"/>
    <property type="evidence" value="ECO:0007669"/>
    <property type="project" value="TreeGrafter"/>
</dbReference>
<evidence type="ECO:0000313" key="8">
    <source>
        <dbReference type="EMBL" id="QDU60056.1"/>
    </source>
</evidence>
<evidence type="ECO:0000313" key="9">
    <source>
        <dbReference type="Proteomes" id="UP000317093"/>
    </source>
</evidence>
<sequence length="453" mass="50183">MVVSLKLSRRWLVIPPIVVGVAILAIAVANGKPLNREPLAELARPLRVAAATPRELAPVVVGYGTAQPTSVWTAVTEVSGRLVDVHPKLDAGERVRQGELLLRIDPTDYQLRVDQLEAELTQANAMLRETEQRLENEKALLEIEEESLRLTESELARMQKLASRAAASASDLDLERRSRLTQLRQVQSIRNTIAVLPVQIDNQRAAIKLTQSKLDEAKRNLERTRIIAPFEGRLAEVTLEPGQVVATGERLFELHADDAMEIEAQFPLDKVRELFTSRNNFSSESGQAVLTQHHWEPLRVMVRARDGNTAVEWVGKVTRVRERLDEVTRTLGVVVEVSNRGEGGQPSAVPDLLKGTFCEVELIGEPRRESIVIPRVALAGKNVYIVDDENRLSRRPVNVDFIAHEEVRIESGIEPGERVVITDPTPAVEGMLVDPIVESPGGAGQRVATTVNR</sequence>
<dbReference type="InterPro" id="IPR058625">
    <property type="entry name" value="MdtA-like_BSH"/>
</dbReference>
<dbReference type="PANTHER" id="PTHR30469">
    <property type="entry name" value="MULTIDRUG RESISTANCE PROTEIN MDTA"/>
    <property type="match status" value="1"/>
</dbReference>
<feature type="coiled-coil region" evidence="4">
    <location>
        <begin position="200"/>
        <end position="227"/>
    </location>
</feature>
<dbReference type="RefSeq" id="WP_419193247.1">
    <property type="nucleotide sequence ID" value="NZ_CP036279.1"/>
</dbReference>
<dbReference type="Proteomes" id="UP000317093">
    <property type="component" value="Chromosome"/>
</dbReference>
<proteinExistence type="inferred from homology"/>
<dbReference type="PANTHER" id="PTHR30469:SF15">
    <property type="entry name" value="HLYD FAMILY OF SECRETION PROTEINS"/>
    <property type="match status" value="1"/>
</dbReference>
<organism evidence="8 9">
    <name type="scientific">Kolteria novifilia</name>
    <dbReference type="NCBI Taxonomy" id="2527975"/>
    <lineage>
        <taxon>Bacteria</taxon>
        <taxon>Pseudomonadati</taxon>
        <taxon>Planctomycetota</taxon>
        <taxon>Planctomycetia</taxon>
        <taxon>Kolteriales</taxon>
        <taxon>Kolteriaceae</taxon>
        <taxon>Kolteria</taxon>
    </lineage>
</organism>
<dbReference type="Gene3D" id="1.10.287.470">
    <property type="entry name" value="Helix hairpin bin"/>
    <property type="match status" value="1"/>
</dbReference>
<keyword evidence="3" id="KW-0813">Transport</keyword>
<reference evidence="8 9" key="1">
    <citation type="submission" date="2019-02" db="EMBL/GenBank/DDBJ databases">
        <title>Deep-cultivation of Planctomycetes and their phenomic and genomic characterization uncovers novel biology.</title>
        <authorList>
            <person name="Wiegand S."/>
            <person name="Jogler M."/>
            <person name="Boedeker C."/>
            <person name="Pinto D."/>
            <person name="Vollmers J."/>
            <person name="Rivas-Marin E."/>
            <person name="Kohn T."/>
            <person name="Peeters S.H."/>
            <person name="Heuer A."/>
            <person name="Rast P."/>
            <person name="Oberbeckmann S."/>
            <person name="Bunk B."/>
            <person name="Jeske O."/>
            <person name="Meyerdierks A."/>
            <person name="Storesund J.E."/>
            <person name="Kallscheuer N."/>
            <person name="Luecker S."/>
            <person name="Lage O.M."/>
            <person name="Pohl T."/>
            <person name="Merkel B.J."/>
            <person name="Hornburger P."/>
            <person name="Mueller R.-W."/>
            <person name="Bruemmer F."/>
            <person name="Labrenz M."/>
            <person name="Spormann A.M."/>
            <person name="Op den Camp H."/>
            <person name="Overmann J."/>
            <person name="Amann R."/>
            <person name="Jetten M.S.M."/>
            <person name="Mascher T."/>
            <person name="Medema M.H."/>
            <person name="Devos D.P."/>
            <person name="Kaster A.-K."/>
            <person name="Ovreas L."/>
            <person name="Rohde M."/>
            <person name="Galperin M.Y."/>
            <person name="Jogler C."/>
        </authorList>
    </citation>
    <scope>NUCLEOTIDE SEQUENCE [LARGE SCALE GENOMIC DNA]</scope>
    <source>
        <strain evidence="8 9">Pan216</strain>
    </source>
</reference>
<keyword evidence="5" id="KW-0472">Membrane</keyword>
<feature type="domain" description="Multidrug resistance protein MdtA-like C-terminal permuted SH3" evidence="7">
    <location>
        <begin position="371"/>
        <end position="421"/>
    </location>
</feature>
<comment type="subcellular location">
    <subcellularLocation>
        <location evidence="1">Cell envelope</location>
    </subcellularLocation>
</comment>